<gene>
    <name evidence="10" type="ORF">BMF94_4971</name>
</gene>
<comment type="similarity">
    <text evidence="2">Belongs to the gluconokinase GntK/GntV family.</text>
</comment>
<evidence type="ECO:0000256" key="1">
    <source>
        <dbReference type="ARBA" id="ARBA00004875"/>
    </source>
</evidence>
<accession>A0A2S5B5A1</accession>
<keyword evidence="7" id="KW-0067">ATP-binding</keyword>
<comment type="caution">
    <text evidence="10">The sequence shown here is derived from an EMBL/GenBank/DDBJ whole genome shotgun (WGS) entry which is preliminary data.</text>
</comment>
<keyword evidence="11" id="KW-1185">Reference proteome</keyword>
<dbReference type="SUPFAM" id="SSF52540">
    <property type="entry name" value="P-loop containing nucleoside triphosphate hydrolases"/>
    <property type="match status" value="1"/>
</dbReference>
<protein>
    <recommendedName>
        <fullName evidence="3">gluconokinase</fullName>
        <ecNumber evidence="3">2.7.1.12</ecNumber>
    </recommendedName>
    <alternativeName>
        <fullName evidence="8">Gluconate kinase</fullName>
    </alternativeName>
</protein>
<dbReference type="EC" id="2.7.1.12" evidence="3"/>
<dbReference type="GO" id="GO:0005524">
    <property type="term" value="F:ATP binding"/>
    <property type="evidence" value="ECO:0007669"/>
    <property type="project" value="UniProtKB-KW"/>
</dbReference>
<reference evidence="10 11" key="1">
    <citation type="journal article" date="2018" name="Front. Microbiol.">
        <title>Prospects for Fungal Bioremediation of Acidic Radioactive Waste Sites: Characterization and Genome Sequence of Rhodotorula taiwanensis MD1149.</title>
        <authorList>
            <person name="Tkavc R."/>
            <person name="Matrosova V.Y."/>
            <person name="Grichenko O.E."/>
            <person name="Gostincar C."/>
            <person name="Volpe R.P."/>
            <person name="Klimenkova P."/>
            <person name="Gaidamakova E.K."/>
            <person name="Zhou C.E."/>
            <person name="Stewart B.J."/>
            <person name="Lyman M.G."/>
            <person name="Malfatti S.A."/>
            <person name="Rubinfeld B."/>
            <person name="Courtot M."/>
            <person name="Singh J."/>
            <person name="Dalgard C.L."/>
            <person name="Hamilton T."/>
            <person name="Frey K.G."/>
            <person name="Gunde-Cimerman N."/>
            <person name="Dugan L."/>
            <person name="Daly M.J."/>
        </authorList>
    </citation>
    <scope>NUCLEOTIDE SEQUENCE [LARGE SCALE GENOMIC DNA]</scope>
    <source>
        <strain evidence="10 11">MD1149</strain>
    </source>
</reference>
<organism evidence="10 11">
    <name type="scientific">Rhodotorula taiwanensis</name>
    <dbReference type="NCBI Taxonomy" id="741276"/>
    <lineage>
        <taxon>Eukaryota</taxon>
        <taxon>Fungi</taxon>
        <taxon>Dikarya</taxon>
        <taxon>Basidiomycota</taxon>
        <taxon>Pucciniomycotina</taxon>
        <taxon>Microbotryomycetes</taxon>
        <taxon>Sporidiobolales</taxon>
        <taxon>Sporidiobolaceae</taxon>
        <taxon>Rhodotorula</taxon>
    </lineage>
</organism>
<dbReference type="InterPro" id="IPR031322">
    <property type="entry name" value="Shikimate/glucono_kinase"/>
</dbReference>
<comment type="catalytic activity">
    <reaction evidence="9">
        <text>D-gluconate + ATP = 6-phospho-D-gluconate + ADP + H(+)</text>
        <dbReference type="Rhea" id="RHEA:19433"/>
        <dbReference type="ChEBI" id="CHEBI:15378"/>
        <dbReference type="ChEBI" id="CHEBI:18391"/>
        <dbReference type="ChEBI" id="CHEBI:30616"/>
        <dbReference type="ChEBI" id="CHEBI:58759"/>
        <dbReference type="ChEBI" id="CHEBI:456216"/>
        <dbReference type="EC" id="2.7.1.12"/>
    </reaction>
</comment>
<evidence type="ECO:0000256" key="3">
    <source>
        <dbReference type="ARBA" id="ARBA00012054"/>
    </source>
</evidence>
<keyword evidence="6" id="KW-0418">Kinase</keyword>
<sequence length="261" mass="28574">MTARPALIICMGTSGCGKSTVGLGIAKALEIPFIDGDDLHPANNVAKMSAGQPLTDEDRIPWLHKVRETAVLLTSSAGLEALDNPTAPETADEAEDRAVEHELHAALQRIHPESLAARLEKRTGSDGQGKRPRQREAIVVACSALTVQYRNLLRGEEARFRLPDGREITSEKKLEPHIETFFVYLQGTRTLLLNRMQHRQGHFMKASMLDSQLSTLQEPHETDEVNISVVKLGTGADEATERGKEAVIGEAIEKMTSRLGA</sequence>
<dbReference type="GO" id="GO:0046316">
    <property type="term" value="F:gluconokinase activity"/>
    <property type="evidence" value="ECO:0007669"/>
    <property type="project" value="UniProtKB-EC"/>
</dbReference>
<dbReference type="UniPathway" id="UPA00792"/>
<dbReference type="Gene3D" id="3.40.50.300">
    <property type="entry name" value="P-loop containing nucleotide triphosphate hydrolases"/>
    <property type="match status" value="1"/>
</dbReference>
<keyword evidence="5" id="KW-0547">Nucleotide-binding</keyword>
<dbReference type="Pfam" id="PF01202">
    <property type="entry name" value="SKI"/>
    <property type="match status" value="1"/>
</dbReference>
<dbReference type="PANTHER" id="PTHR43442">
    <property type="entry name" value="GLUCONOKINASE-RELATED"/>
    <property type="match status" value="1"/>
</dbReference>
<dbReference type="AlphaFoldDB" id="A0A2S5B5A1"/>
<evidence type="ECO:0000313" key="11">
    <source>
        <dbReference type="Proteomes" id="UP000237144"/>
    </source>
</evidence>
<name>A0A2S5B5A1_9BASI</name>
<dbReference type="STRING" id="741276.A0A2S5B5A1"/>
<dbReference type="InterPro" id="IPR006001">
    <property type="entry name" value="Therm_gnt_kin"/>
</dbReference>
<evidence type="ECO:0000313" key="10">
    <source>
        <dbReference type="EMBL" id="POY71962.1"/>
    </source>
</evidence>
<evidence type="ECO:0000256" key="6">
    <source>
        <dbReference type="ARBA" id="ARBA00022777"/>
    </source>
</evidence>
<comment type="pathway">
    <text evidence="1">Carbohydrate acid metabolism; D-gluconate degradation.</text>
</comment>
<dbReference type="GO" id="GO:0005975">
    <property type="term" value="P:carbohydrate metabolic process"/>
    <property type="evidence" value="ECO:0007669"/>
    <property type="project" value="InterPro"/>
</dbReference>
<keyword evidence="4" id="KW-0808">Transferase</keyword>
<dbReference type="InterPro" id="IPR027417">
    <property type="entry name" value="P-loop_NTPase"/>
</dbReference>
<dbReference type="CDD" id="cd02021">
    <property type="entry name" value="GntK"/>
    <property type="match status" value="1"/>
</dbReference>
<dbReference type="EMBL" id="PJQD01000063">
    <property type="protein sequence ID" value="POY71962.1"/>
    <property type="molecule type" value="Genomic_DNA"/>
</dbReference>
<dbReference type="OrthoDB" id="275177at2759"/>
<dbReference type="GO" id="GO:0005737">
    <property type="term" value="C:cytoplasm"/>
    <property type="evidence" value="ECO:0007669"/>
    <property type="project" value="TreeGrafter"/>
</dbReference>
<evidence type="ECO:0000256" key="5">
    <source>
        <dbReference type="ARBA" id="ARBA00022741"/>
    </source>
</evidence>
<evidence type="ECO:0000256" key="8">
    <source>
        <dbReference type="ARBA" id="ARBA00029835"/>
    </source>
</evidence>
<proteinExistence type="inferred from homology"/>
<evidence type="ECO:0000256" key="9">
    <source>
        <dbReference type="ARBA" id="ARBA00048090"/>
    </source>
</evidence>
<dbReference type="PROSITE" id="PS51257">
    <property type="entry name" value="PROKAR_LIPOPROTEIN"/>
    <property type="match status" value="1"/>
</dbReference>
<evidence type="ECO:0000256" key="4">
    <source>
        <dbReference type="ARBA" id="ARBA00022679"/>
    </source>
</evidence>
<dbReference type="PANTHER" id="PTHR43442:SF3">
    <property type="entry name" value="GLUCONOKINASE-RELATED"/>
    <property type="match status" value="1"/>
</dbReference>
<evidence type="ECO:0000256" key="2">
    <source>
        <dbReference type="ARBA" id="ARBA00008420"/>
    </source>
</evidence>
<evidence type="ECO:0000256" key="7">
    <source>
        <dbReference type="ARBA" id="ARBA00022840"/>
    </source>
</evidence>
<dbReference type="Proteomes" id="UP000237144">
    <property type="component" value="Unassembled WGS sequence"/>
</dbReference>